<sequence>MFACHKTDEGAEEACAGWLAAVGHRHIGVRLAVAHGRLDAAALRPGEGWPELFDAYEEMAAHQGRPREGKEPHP</sequence>
<dbReference type="Pfam" id="PF19800">
    <property type="entry name" value="DUF6283"/>
    <property type="match status" value="1"/>
</dbReference>
<comment type="caution">
    <text evidence="1">The sequence shown here is derived from an EMBL/GenBank/DDBJ whole genome shotgun (WGS) entry which is preliminary data.</text>
</comment>
<accession>A0A6G4WTQ2</accession>
<evidence type="ECO:0000313" key="2">
    <source>
        <dbReference type="Proteomes" id="UP000477722"/>
    </source>
</evidence>
<dbReference type="Proteomes" id="UP000477722">
    <property type="component" value="Unassembled WGS sequence"/>
</dbReference>
<reference evidence="1 2" key="1">
    <citation type="submission" date="2020-02" db="EMBL/GenBank/DDBJ databases">
        <title>Whole-genome analyses of novel actinobacteria.</title>
        <authorList>
            <person name="Sahin N."/>
            <person name="Tatar D."/>
        </authorList>
    </citation>
    <scope>NUCLEOTIDE SEQUENCE [LARGE SCALE GENOMIC DNA]</scope>
    <source>
        <strain evidence="1 2">SB3404</strain>
    </source>
</reference>
<dbReference type="AlphaFoldDB" id="A0A6G4WTQ2"/>
<protein>
    <submittedName>
        <fullName evidence="1">Uncharacterized protein</fullName>
    </submittedName>
</protein>
<gene>
    <name evidence="1" type="ORF">G5C65_05670</name>
</gene>
<name>A0A6G4WTQ2_9ACTN</name>
<dbReference type="InterPro" id="IPR046250">
    <property type="entry name" value="DUF6283"/>
</dbReference>
<organism evidence="1 2">
    <name type="scientific">Streptomyces boncukensis</name>
    <dbReference type="NCBI Taxonomy" id="2711219"/>
    <lineage>
        <taxon>Bacteria</taxon>
        <taxon>Bacillati</taxon>
        <taxon>Actinomycetota</taxon>
        <taxon>Actinomycetes</taxon>
        <taxon>Kitasatosporales</taxon>
        <taxon>Streptomycetaceae</taxon>
        <taxon>Streptomyces</taxon>
    </lineage>
</organism>
<keyword evidence="2" id="KW-1185">Reference proteome</keyword>
<proteinExistence type="predicted"/>
<dbReference type="EMBL" id="JAAKZZ010000034">
    <property type="protein sequence ID" value="NGO67851.1"/>
    <property type="molecule type" value="Genomic_DNA"/>
</dbReference>
<evidence type="ECO:0000313" key="1">
    <source>
        <dbReference type="EMBL" id="NGO67851.1"/>
    </source>
</evidence>